<evidence type="ECO:0000313" key="2">
    <source>
        <dbReference type="Proteomes" id="UP001250656"/>
    </source>
</evidence>
<dbReference type="RefSeq" id="WP_314016457.1">
    <property type="nucleotide sequence ID" value="NZ_JAVTTP010000001.1"/>
</dbReference>
<reference evidence="1 2" key="1">
    <citation type="submission" date="2023-09" db="EMBL/GenBank/DDBJ databases">
        <title>Novel taxa isolated from Blanes Bay.</title>
        <authorList>
            <person name="Rey-Velasco X."/>
            <person name="Lucena T."/>
        </authorList>
    </citation>
    <scope>NUCLEOTIDE SEQUENCE [LARGE SCALE GENOMIC DNA]</scope>
    <source>
        <strain evidence="1 2">S334</strain>
    </source>
</reference>
<dbReference type="Gene3D" id="3.40.50.300">
    <property type="entry name" value="P-loop containing nucleotide triphosphate hydrolases"/>
    <property type="match status" value="1"/>
</dbReference>
<dbReference type="InterPro" id="IPR027417">
    <property type="entry name" value="P-loop_NTPase"/>
</dbReference>
<gene>
    <name evidence="1" type="ORF">RQM65_16180</name>
</gene>
<proteinExistence type="predicted"/>
<dbReference type="EMBL" id="JAVTTP010000001">
    <property type="protein sequence ID" value="MDT7830207.1"/>
    <property type="molecule type" value="Genomic_DNA"/>
</dbReference>
<protein>
    <submittedName>
        <fullName evidence="1">Sulfotransferase</fullName>
    </submittedName>
</protein>
<accession>A0ABU3L9P0</accession>
<name>A0ABU3L9P0_9FLAO</name>
<dbReference type="SUPFAM" id="SSF52540">
    <property type="entry name" value="P-loop containing nucleoside triphosphate hydrolases"/>
    <property type="match status" value="1"/>
</dbReference>
<comment type="caution">
    <text evidence="1">The sequence shown here is derived from an EMBL/GenBank/DDBJ whole genome shotgun (WGS) entry which is preliminary data.</text>
</comment>
<sequence>MKQKIKLILLIGSGRSGSTLMDMLVNENPNIMGVGEISNWNNKVFNEYCACGDIVKSCPFWSEVIRKVGWSEKDFQKYKEYQYEFNAPKRDSVFKIKDYTEKSGFNDFISKSNEIFNAISEVSNKQILFDSSKSPQRAFNLSKSDLFDVKFIYLMRDPRGVVWSFKKSFKKNQKAGLQKDMKGTSLQKALYSWLAVNSRAFSALKSTSFPSLFVKYENFCANPNQEINRILEFVLGEKPKTEINLSESMQTESHVIAGNRLRMNKDIIIKPDFAWKKNLNFFQKAFIYSLTFPLLNKFKSSPSAR</sequence>
<dbReference type="Proteomes" id="UP001250656">
    <property type="component" value="Unassembled WGS sequence"/>
</dbReference>
<evidence type="ECO:0000313" key="1">
    <source>
        <dbReference type="EMBL" id="MDT7830207.1"/>
    </source>
</evidence>
<dbReference type="Pfam" id="PF13469">
    <property type="entry name" value="Sulfotransfer_3"/>
    <property type="match status" value="1"/>
</dbReference>
<organism evidence="1 2">
    <name type="scientific">Pricia mediterranea</name>
    <dbReference type="NCBI Taxonomy" id="3076079"/>
    <lineage>
        <taxon>Bacteria</taxon>
        <taxon>Pseudomonadati</taxon>
        <taxon>Bacteroidota</taxon>
        <taxon>Flavobacteriia</taxon>
        <taxon>Flavobacteriales</taxon>
        <taxon>Flavobacteriaceae</taxon>
        <taxon>Pricia</taxon>
    </lineage>
</organism>
<keyword evidence="2" id="KW-1185">Reference proteome</keyword>